<evidence type="ECO:0000256" key="1">
    <source>
        <dbReference type="ARBA" id="ARBA00004202"/>
    </source>
</evidence>
<organism evidence="11 12">
    <name type="scientific">Alkalibacterium kapii</name>
    <dbReference type="NCBI Taxonomy" id="426704"/>
    <lineage>
        <taxon>Bacteria</taxon>
        <taxon>Bacillati</taxon>
        <taxon>Bacillota</taxon>
        <taxon>Bacilli</taxon>
        <taxon>Lactobacillales</taxon>
        <taxon>Carnobacteriaceae</taxon>
        <taxon>Alkalibacterium</taxon>
    </lineage>
</organism>
<keyword evidence="8" id="KW-1278">Translocase</keyword>
<feature type="domain" description="ABC transporter" evidence="10">
    <location>
        <begin position="257"/>
        <end position="499"/>
    </location>
</feature>
<dbReference type="InterPro" id="IPR003439">
    <property type="entry name" value="ABC_transporter-like_ATP-bd"/>
</dbReference>
<dbReference type="EMBL" id="BJUY01000003">
    <property type="protein sequence ID" value="GEK90767.1"/>
    <property type="molecule type" value="Genomic_DNA"/>
</dbReference>
<feature type="domain" description="ABC transporter" evidence="10">
    <location>
        <begin position="10"/>
        <end position="245"/>
    </location>
</feature>
<sequence>MEDQMNDYILTLENITKEYPGVTALNDVTISFEKGKIHALVGENGAGKSTLIKLLTGAIDKTSGKIFYKGEELKNNSPIKSLDRKIIPVYQELNMIPTLSVYDNIFYGHEMTKGIALDKKYMREKTSELLKQVGLKVSPKTKARELGVGNQQLVEIAKALIKDVDVLILDEPTTSLTDIETENLFGIIRNLKKRGISIIYISHRLDEVLQLSDTITVLRDGEVVDTRPSYAFDEEHLIKSMVGRNLSRSTRNKEKTVKNEKVLELRNVSTDQVKNISFHLLKGEILGIAGLMGSGRTELAEAIFGRDKITSGEIFVNGELKKINSPKDAVDEHMAFITEDRKTLGLMLDLSVLENVTYASLKKVTTNGTIDKDEEKQVVEEILERLNVKYASLDEKVLNLSGGNQQKVVIAKWLLTNASILIFDEPTQGIDVGSKEEIYGILRKLAKEGKSIILVSSENEEIMNITDRVLVMSNGEIASEYKSEALTADTLFKDSARLL</sequence>
<dbReference type="Pfam" id="PF00005">
    <property type="entry name" value="ABC_tran"/>
    <property type="match status" value="2"/>
</dbReference>
<dbReference type="Proteomes" id="UP000321662">
    <property type="component" value="Unassembled WGS sequence"/>
</dbReference>
<evidence type="ECO:0000256" key="9">
    <source>
        <dbReference type="ARBA" id="ARBA00023136"/>
    </source>
</evidence>
<keyword evidence="4" id="KW-0762">Sugar transport</keyword>
<dbReference type="CDD" id="cd03216">
    <property type="entry name" value="ABC_Carb_Monos_I"/>
    <property type="match status" value="1"/>
</dbReference>
<dbReference type="PANTHER" id="PTHR43790:SF3">
    <property type="entry name" value="D-ALLOSE IMPORT ATP-BINDING PROTEIN ALSA-RELATED"/>
    <property type="match status" value="1"/>
</dbReference>
<accession>A0A511AYT1</accession>
<dbReference type="SUPFAM" id="SSF52540">
    <property type="entry name" value="P-loop containing nucleoside triphosphate hydrolases"/>
    <property type="match status" value="2"/>
</dbReference>
<evidence type="ECO:0000256" key="3">
    <source>
        <dbReference type="ARBA" id="ARBA00022475"/>
    </source>
</evidence>
<evidence type="ECO:0000256" key="5">
    <source>
        <dbReference type="ARBA" id="ARBA00022737"/>
    </source>
</evidence>
<keyword evidence="9" id="KW-0472">Membrane</keyword>
<dbReference type="GO" id="GO:0005524">
    <property type="term" value="F:ATP binding"/>
    <property type="evidence" value="ECO:0007669"/>
    <property type="project" value="UniProtKB-KW"/>
</dbReference>
<protein>
    <submittedName>
        <fullName evidence="11">Monosaccharide-transporting ATPase</fullName>
    </submittedName>
</protein>
<evidence type="ECO:0000256" key="2">
    <source>
        <dbReference type="ARBA" id="ARBA00022448"/>
    </source>
</evidence>
<dbReference type="GO" id="GO:0005886">
    <property type="term" value="C:plasma membrane"/>
    <property type="evidence" value="ECO:0007669"/>
    <property type="project" value="UniProtKB-SubCell"/>
</dbReference>
<dbReference type="PANTHER" id="PTHR43790">
    <property type="entry name" value="CARBOHYDRATE TRANSPORT ATP-BINDING PROTEIN MG119-RELATED"/>
    <property type="match status" value="1"/>
</dbReference>
<dbReference type="Gene3D" id="3.40.50.300">
    <property type="entry name" value="P-loop containing nucleotide triphosphate hydrolases"/>
    <property type="match status" value="2"/>
</dbReference>
<comment type="caution">
    <text evidence="11">The sequence shown here is derived from an EMBL/GenBank/DDBJ whole genome shotgun (WGS) entry which is preliminary data.</text>
</comment>
<dbReference type="SMART" id="SM00382">
    <property type="entry name" value="AAA"/>
    <property type="match status" value="2"/>
</dbReference>
<name>A0A511AYT1_9LACT</name>
<keyword evidence="12" id="KW-1185">Reference proteome</keyword>
<keyword evidence="7" id="KW-0067">ATP-binding</keyword>
<dbReference type="CDD" id="cd03215">
    <property type="entry name" value="ABC_Carb_Monos_II"/>
    <property type="match status" value="1"/>
</dbReference>
<keyword evidence="2" id="KW-0813">Transport</keyword>
<evidence type="ECO:0000256" key="4">
    <source>
        <dbReference type="ARBA" id="ARBA00022597"/>
    </source>
</evidence>
<reference evidence="11 12" key="1">
    <citation type="submission" date="2019-07" db="EMBL/GenBank/DDBJ databases">
        <title>Whole genome shotgun sequence of Alkalibacterium kapii NBRC 103247.</title>
        <authorList>
            <person name="Hosoyama A."/>
            <person name="Uohara A."/>
            <person name="Ohji S."/>
            <person name="Ichikawa N."/>
        </authorList>
    </citation>
    <scope>NUCLEOTIDE SEQUENCE [LARGE SCALE GENOMIC DNA]</scope>
    <source>
        <strain evidence="11 12">NBRC 103247</strain>
    </source>
</reference>
<dbReference type="GO" id="GO:0016887">
    <property type="term" value="F:ATP hydrolysis activity"/>
    <property type="evidence" value="ECO:0007669"/>
    <property type="project" value="InterPro"/>
</dbReference>
<dbReference type="PROSITE" id="PS00211">
    <property type="entry name" value="ABC_TRANSPORTER_1"/>
    <property type="match status" value="1"/>
</dbReference>
<dbReference type="InterPro" id="IPR017871">
    <property type="entry name" value="ABC_transporter-like_CS"/>
</dbReference>
<dbReference type="InterPro" id="IPR027417">
    <property type="entry name" value="P-loop_NTPase"/>
</dbReference>
<dbReference type="FunFam" id="3.40.50.300:FF:000127">
    <property type="entry name" value="Ribose import ATP-binding protein RbsA"/>
    <property type="match status" value="1"/>
</dbReference>
<evidence type="ECO:0000313" key="12">
    <source>
        <dbReference type="Proteomes" id="UP000321662"/>
    </source>
</evidence>
<evidence type="ECO:0000259" key="10">
    <source>
        <dbReference type="PROSITE" id="PS50893"/>
    </source>
</evidence>
<dbReference type="PROSITE" id="PS50893">
    <property type="entry name" value="ABC_TRANSPORTER_2"/>
    <property type="match status" value="2"/>
</dbReference>
<gene>
    <name evidence="11" type="ORF">AKA01nite_03890</name>
</gene>
<proteinExistence type="predicted"/>
<keyword evidence="3" id="KW-1003">Cell membrane</keyword>
<evidence type="ECO:0000256" key="6">
    <source>
        <dbReference type="ARBA" id="ARBA00022741"/>
    </source>
</evidence>
<keyword evidence="6" id="KW-0547">Nucleotide-binding</keyword>
<dbReference type="AlphaFoldDB" id="A0A511AYT1"/>
<comment type="subcellular location">
    <subcellularLocation>
        <location evidence="1">Cell membrane</location>
        <topology evidence="1">Peripheral membrane protein</topology>
    </subcellularLocation>
</comment>
<evidence type="ECO:0000313" key="11">
    <source>
        <dbReference type="EMBL" id="GEK90767.1"/>
    </source>
</evidence>
<evidence type="ECO:0000256" key="8">
    <source>
        <dbReference type="ARBA" id="ARBA00022967"/>
    </source>
</evidence>
<keyword evidence="5" id="KW-0677">Repeat</keyword>
<dbReference type="InterPro" id="IPR003593">
    <property type="entry name" value="AAA+_ATPase"/>
</dbReference>
<evidence type="ECO:0000256" key="7">
    <source>
        <dbReference type="ARBA" id="ARBA00022840"/>
    </source>
</evidence>
<dbReference type="InterPro" id="IPR050107">
    <property type="entry name" value="ABC_carbohydrate_import_ATPase"/>
</dbReference>